<organism evidence="2 3">
    <name type="scientific">Pararhizobium polonicum</name>
    <dbReference type="NCBI Taxonomy" id="1612624"/>
    <lineage>
        <taxon>Bacteria</taxon>
        <taxon>Pseudomonadati</taxon>
        <taxon>Pseudomonadota</taxon>
        <taxon>Alphaproteobacteria</taxon>
        <taxon>Hyphomicrobiales</taxon>
        <taxon>Rhizobiaceae</taxon>
        <taxon>Rhizobium/Agrobacterium group</taxon>
        <taxon>Pararhizobium</taxon>
    </lineage>
</organism>
<sequence>MIGMMVEPTSAPGNADAFERAFAVQAAGVRANEPGNSLYELFKSRTLADSYTRIEIDEDEAALAAHRTSSHMAANRPLTARFLAAPTVMHVFTAVRYGAR</sequence>
<dbReference type="EMBL" id="LGLV01000011">
    <property type="protein sequence ID" value="OBZ94174.1"/>
    <property type="molecule type" value="Genomic_DNA"/>
</dbReference>
<name>A0A1C7P3D2_9HYPH</name>
<proteinExistence type="predicted"/>
<feature type="domain" description="ABM" evidence="1">
    <location>
        <begin position="2"/>
        <end position="92"/>
    </location>
</feature>
<dbReference type="InterPro" id="IPR007138">
    <property type="entry name" value="ABM_dom"/>
</dbReference>
<evidence type="ECO:0000259" key="1">
    <source>
        <dbReference type="PROSITE" id="PS51725"/>
    </source>
</evidence>
<dbReference type="Proteomes" id="UP000093111">
    <property type="component" value="Unassembled WGS sequence"/>
</dbReference>
<dbReference type="OrthoDB" id="9812192at2"/>
<evidence type="ECO:0000313" key="3">
    <source>
        <dbReference type="Proteomes" id="UP000093111"/>
    </source>
</evidence>
<dbReference type="PROSITE" id="PS51725">
    <property type="entry name" value="ABM"/>
    <property type="match status" value="1"/>
</dbReference>
<dbReference type="Gene3D" id="3.30.70.100">
    <property type="match status" value="1"/>
</dbReference>
<reference evidence="2 3" key="1">
    <citation type="journal article" date="2016" name="Syst. Appl. Microbiol.">
        <title>Pararhizobium polonicum sp. nov. isolated from tumors on stone fruit rootstocks.</title>
        <authorList>
            <person name="Pulawska J."/>
            <person name="Kuzmanovic N."/>
            <person name="Willems A."/>
            <person name="Pothier J.F."/>
        </authorList>
    </citation>
    <scope>NUCLEOTIDE SEQUENCE [LARGE SCALE GENOMIC DNA]</scope>
    <source>
        <strain evidence="2 3">F5.1</strain>
    </source>
</reference>
<dbReference type="InterPro" id="IPR011008">
    <property type="entry name" value="Dimeric_a/b-barrel"/>
</dbReference>
<protein>
    <recommendedName>
        <fullName evidence="1">ABM domain-containing protein</fullName>
    </recommendedName>
</protein>
<evidence type="ECO:0000313" key="2">
    <source>
        <dbReference type="EMBL" id="OBZ94174.1"/>
    </source>
</evidence>
<gene>
    <name evidence="2" type="ORF">ADU59_18525</name>
</gene>
<dbReference type="PATRIC" id="fig|1612624.7.peg.5655"/>
<keyword evidence="3" id="KW-1185">Reference proteome</keyword>
<dbReference type="AlphaFoldDB" id="A0A1C7P3D2"/>
<comment type="caution">
    <text evidence="2">The sequence shown here is derived from an EMBL/GenBank/DDBJ whole genome shotgun (WGS) entry which is preliminary data.</text>
</comment>
<dbReference type="Pfam" id="PF03992">
    <property type="entry name" value="ABM"/>
    <property type="match status" value="1"/>
</dbReference>
<dbReference type="SUPFAM" id="SSF54909">
    <property type="entry name" value="Dimeric alpha+beta barrel"/>
    <property type="match status" value="1"/>
</dbReference>
<dbReference type="STRING" id="1612624.ADU59_18525"/>
<accession>A0A1C7P3D2</accession>